<evidence type="ECO:0000259" key="10">
    <source>
        <dbReference type="Pfam" id="PF23231"/>
    </source>
</evidence>
<dbReference type="InterPro" id="IPR055433">
    <property type="entry name" value="HAT_Syf1-like_N"/>
</dbReference>
<evidence type="ECO:0000313" key="12">
    <source>
        <dbReference type="EMBL" id="KAG7193613.1"/>
    </source>
</evidence>
<evidence type="ECO:0000256" key="2">
    <source>
        <dbReference type="ARBA" id="ARBA00008644"/>
    </source>
</evidence>
<proteinExistence type="inferred from homology"/>
<evidence type="ECO:0000256" key="6">
    <source>
        <dbReference type="ARBA" id="ARBA00023187"/>
    </source>
</evidence>
<dbReference type="Proteomes" id="UP000790833">
    <property type="component" value="Unassembled WGS sequence"/>
</dbReference>
<dbReference type="Pfam" id="PF23220">
    <property type="entry name" value="HAT_Syf1_M"/>
    <property type="match status" value="1"/>
</dbReference>
<sequence>MSEEQFLQRCTEITDINAKLHAFEEGVSRWPQLKPVWTAFIKTAVEDANIQDEETERVYQQAVTSLVTDSEVWVEYLAFLIGKSTDISWIRLKFNQALMVVPLEEHLSIWKQYLRFADKAGGLTGTSIVLRYLEYATDEDLNGKVGDPELWTIDQVILKLAEFGDTRQLLLVYTRLSRHFTRLGLYLKRTKIQIWSEMMELFLGKNYGGNGLDEKIETIAFLLSKEFPDQEATVHLKLALYFMSLLQDIGKVRHLFDLGIKTCKTVKDFVLLYDTYTGFEERLLTKRLDAEEDEGDYRQLDLRMHKLEQLLDSRHLMMNDVLLRLDPNNIDYWFDRLEIVKEDMNSTLETYVKAISTINPLKYVSYNNHNLPELWINYSKVYSSNGDTTTAELIFSKAVESQYKSSDELAQIYISWCDLLLEMDCDIRAIQILDDILKDLSQAKIASNLKVWEYYIDLIESGVTEGDESQINTVVNAYERMITRKVATVVNILGYAMFLSAWGYHERAFSVYEHGLRLFKLEPTIKFEIWNVYLAKLMSSSLSAPERIRDVFNQCIDDLPGKFLKPIIILAADFEAKTMNSVVQAIKCLQRGATLVPDSKDKGDIFRLLIAKLDDLNDPSEYRRYMEQIINDNNKELALMDLVDFIQAFIDFETSQNQYPRVRQLYMFVTGLTPPKLLQSTWSNWEKFEVAHGNVETYKAMLKHKRKLTKAFEDKPIANPMGFIKSDQVKGGEIKQELEPAAVNPDIIDMDMD</sequence>
<dbReference type="SMART" id="SM00386">
    <property type="entry name" value="HAT"/>
    <property type="match status" value="9"/>
</dbReference>
<keyword evidence="6" id="KW-0508">mRNA splicing</keyword>
<comment type="caution">
    <text evidence="12">The sequence shown here is derived from an EMBL/GenBank/DDBJ whole genome shotgun (WGS) entry which is preliminary data.</text>
</comment>
<dbReference type="SUPFAM" id="SSF48452">
    <property type="entry name" value="TPR-like"/>
    <property type="match status" value="2"/>
</dbReference>
<dbReference type="InterPro" id="IPR003107">
    <property type="entry name" value="HAT"/>
</dbReference>
<dbReference type="GO" id="GO:0071007">
    <property type="term" value="C:U2-type catalytic step 2 spliceosome"/>
    <property type="evidence" value="ECO:0007669"/>
    <property type="project" value="TreeGrafter"/>
</dbReference>
<organism evidence="12 13">
    <name type="scientific">Scheffersomyces spartinae</name>
    <dbReference type="NCBI Taxonomy" id="45513"/>
    <lineage>
        <taxon>Eukaryota</taxon>
        <taxon>Fungi</taxon>
        <taxon>Dikarya</taxon>
        <taxon>Ascomycota</taxon>
        <taxon>Saccharomycotina</taxon>
        <taxon>Pichiomycetes</taxon>
        <taxon>Debaryomycetaceae</taxon>
        <taxon>Scheffersomyces</taxon>
    </lineage>
</organism>
<keyword evidence="7" id="KW-0539">Nucleus</keyword>
<evidence type="ECO:0000313" key="13">
    <source>
        <dbReference type="Proteomes" id="UP000790833"/>
    </source>
</evidence>
<dbReference type="GO" id="GO:0000349">
    <property type="term" value="P:generation of catalytic spliceosome for first transesterification step"/>
    <property type="evidence" value="ECO:0007669"/>
    <property type="project" value="TreeGrafter"/>
</dbReference>
<evidence type="ECO:0000256" key="4">
    <source>
        <dbReference type="ARBA" id="ARBA00022728"/>
    </source>
</evidence>
<reference evidence="12" key="1">
    <citation type="submission" date="2021-03" db="EMBL/GenBank/DDBJ databases">
        <authorList>
            <person name="Palmer J.M."/>
        </authorList>
    </citation>
    <scope>NUCLEOTIDE SEQUENCE</scope>
    <source>
        <strain evidence="12">ARV_011</strain>
    </source>
</reference>
<feature type="domain" description="Pre-mRNA-splicing factor Syf1-like N-terminal HAT-repeats" evidence="11">
    <location>
        <begin position="14"/>
        <end position="136"/>
    </location>
</feature>
<evidence type="ECO:0000256" key="1">
    <source>
        <dbReference type="ARBA" id="ARBA00004123"/>
    </source>
</evidence>
<gene>
    <name evidence="12" type="primary">SYF1</name>
    <name evidence="12" type="ORF">KQ657_000686</name>
</gene>
<name>A0A9P7VA30_9ASCO</name>
<dbReference type="InterPro" id="IPR045075">
    <property type="entry name" value="Syf1-like"/>
</dbReference>
<dbReference type="AlphaFoldDB" id="A0A9P7VA30"/>
<dbReference type="GO" id="GO:0071014">
    <property type="term" value="C:post-mRNA release spliceosomal complex"/>
    <property type="evidence" value="ECO:0007669"/>
    <property type="project" value="TreeGrafter"/>
</dbReference>
<dbReference type="Pfam" id="PF23231">
    <property type="entry name" value="HAT_Syf1_CNRKL1_C"/>
    <property type="match status" value="1"/>
</dbReference>
<keyword evidence="4" id="KW-0747">Spliceosome</keyword>
<dbReference type="Pfam" id="PF23233">
    <property type="entry name" value="HAT_Syf1_CNRKL1_N"/>
    <property type="match status" value="1"/>
</dbReference>
<evidence type="ECO:0000256" key="3">
    <source>
        <dbReference type="ARBA" id="ARBA00022664"/>
    </source>
</evidence>
<feature type="domain" description="Pre-mRNA-splicing factor SYF1 central HAT repeats" evidence="9">
    <location>
        <begin position="188"/>
        <end position="358"/>
    </location>
</feature>
<dbReference type="InterPro" id="IPR056350">
    <property type="entry name" value="HAT_Syf1_central"/>
</dbReference>
<evidence type="ECO:0000256" key="8">
    <source>
        <dbReference type="ARBA" id="ARBA00039472"/>
    </source>
</evidence>
<dbReference type="GeneID" id="66114060"/>
<dbReference type="InterPro" id="IPR055430">
    <property type="entry name" value="HAT_Syf1_CNRKL1_C"/>
</dbReference>
<evidence type="ECO:0000256" key="7">
    <source>
        <dbReference type="ARBA" id="ARBA00023242"/>
    </source>
</evidence>
<keyword evidence="3" id="KW-0507">mRNA processing</keyword>
<keyword evidence="13" id="KW-1185">Reference proteome</keyword>
<dbReference type="OrthoDB" id="10067343at2759"/>
<evidence type="ECO:0000259" key="9">
    <source>
        <dbReference type="Pfam" id="PF23220"/>
    </source>
</evidence>
<comment type="subcellular location">
    <subcellularLocation>
        <location evidence="1">Nucleus</location>
    </subcellularLocation>
</comment>
<dbReference type="RefSeq" id="XP_043049161.1">
    <property type="nucleotide sequence ID" value="XM_043191518.1"/>
</dbReference>
<dbReference type="EMBL" id="JAHMUF010000011">
    <property type="protein sequence ID" value="KAG7193613.1"/>
    <property type="molecule type" value="Genomic_DNA"/>
</dbReference>
<accession>A0A9P7VA30</accession>
<protein>
    <recommendedName>
        <fullName evidence="8">Pre-mRNA-splicing factor SYF1</fullName>
    </recommendedName>
</protein>
<evidence type="ECO:0000259" key="11">
    <source>
        <dbReference type="Pfam" id="PF23233"/>
    </source>
</evidence>
<dbReference type="InterPro" id="IPR011990">
    <property type="entry name" value="TPR-like_helical_dom_sf"/>
</dbReference>
<dbReference type="Gene3D" id="1.25.40.10">
    <property type="entry name" value="Tetratricopeptide repeat domain"/>
    <property type="match status" value="3"/>
</dbReference>
<keyword evidence="5" id="KW-0677">Repeat</keyword>
<dbReference type="PANTHER" id="PTHR11246:SF5">
    <property type="entry name" value="PRE-MRNA-SPLICING FACTOR SYF1"/>
    <property type="match status" value="1"/>
</dbReference>
<comment type="similarity">
    <text evidence="2">Belongs to the crooked-neck family.</text>
</comment>
<evidence type="ECO:0000256" key="5">
    <source>
        <dbReference type="ARBA" id="ARBA00022737"/>
    </source>
</evidence>
<feature type="domain" description="Pre-mRNA-splicing factor Syf1/CRNKL1-like C-terminal HAT-repeats" evidence="10">
    <location>
        <begin position="370"/>
        <end position="717"/>
    </location>
</feature>
<dbReference type="GO" id="GO:0000974">
    <property type="term" value="C:Prp19 complex"/>
    <property type="evidence" value="ECO:0007669"/>
    <property type="project" value="TreeGrafter"/>
</dbReference>
<dbReference type="PANTHER" id="PTHR11246">
    <property type="entry name" value="PRE-MRNA SPLICING FACTOR"/>
    <property type="match status" value="1"/>
</dbReference>